<protein>
    <recommendedName>
        <fullName evidence="2">Immunoglobulin domain-containing protein</fullName>
    </recommendedName>
</protein>
<keyword evidence="4" id="KW-1185">Reference proteome</keyword>
<evidence type="ECO:0000259" key="2">
    <source>
        <dbReference type="SMART" id="SM00409"/>
    </source>
</evidence>
<dbReference type="PANTHER" id="PTHR21063">
    <property type="entry name" value="LFA-3"/>
    <property type="match status" value="1"/>
</dbReference>
<dbReference type="InterPro" id="IPR036179">
    <property type="entry name" value="Ig-like_dom_sf"/>
</dbReference>
<dbReference type="PANTHER" id="PTHR21063:SF4">
    <property type="entry name" value="CD48 ANTIGEN-RELATED"/>
    <property type="match status" value="1"/>
</dbReference>
<feature type="domain" description="Immunoglobulin" evidence="2">
    <location>
        <begin position="136"/>
        <end position="251"/>
    </location>
</feature>
<feature type="signal peptide" evidence="1">
    <location>
        <begin position="1"/>
        <end position="19"/>
    </location>
</feature>
<sequence>MKFFILHIASVLLVHGVCGADDTDRVSVSVMEGDSVTLHIKQTQQERIKWYFNDTCVAQINGDPCKICADNQCHDDNERFRDRLKLDHQTGSLTITNISTTDAGLYKLLIFSGDSDSDKTFSVSVLGVPAAERDEVKRKSVKEGESVILDPGVIKQPNDLMTWYFKDIVIAEITGDQSKTCTDDECEHADGRFRNRLKLDHQTGSLTIMNTRTTDTGLYKLEINSSSISVRRRRSSNISISSFKSFSVAVTESSQSIAVICAGVGVLLLVSAALNHTAGVINCHRNKATKAGQIEHHVEDSYTNKAWMPLLTVSDESYPTEDARATSPFLTI</sequence>
<dbReference type="SUPFAM" id="SSF48726">
    <property type="entry name" value="Immunoglobulin"/>
    <property type="match status" value="2"/>
</dbReference>
<dbReference type="Gene3D" id="2.60.40.10">
    <property type="entry name" value="Immunoglobulins"/>
    <property type="match status" value="2"/>
</dbReference>
<dbReference type="Proteomes" id="UP001364617">
    <property type="component" value="Unassembled WGS sequence"/>
</dbReference>
<evidence type="ECO:0000256" key="1">
    <source>
        <dbReference type="SAM" id="SignalP"/>
    </source>
</evidence>
<dbReference type="InterPro" id="IPR003599">
    <property type="entry name" value="Ig_sub"/>
</dbReference>
<evidence type="ECO:0000313" key="4">
    <source>
        <dbReference type="Proteomes" id="UP001364617"/>
    </source>
</evidence>
<dbReference type="InterPro" id="IPR013783">
    <property type="entry name" value="Ig-like_fold"/>
</dbReference>
<dbReference type="AlphaFoldDB" id="A0AAN9CGL0"/>
<evidence type="ECO:0000313" key="3">
    <source>
        <dbReference type="EMBL" id="KAK7136705.1"/>
    </source>
</evidence>
<accession>A0AAN9CGL0</accession>
<gene>
    <name evidence="3" type="ORF">R3I93_016910</name>
</gene>
<name>A0AAN9CGL0_9TELE</name>
<dbReference type="InterPro" id="IPR013106">
    <property type="entry name" value="Ig_V-set"/>
</dbReference>
<dbReference type="SMART" id="SM00409">
    <property type="entry name" value="IG"/>
    <property type="match status" value="2"/>
</dbReference>
<dbReference type="Pfam" id="PF07686">
    <property type="entry name" value="V-set"/>
    <property type="match status" value="1"/>
</dbReference>
<dbReference type="EMBL" id="JAYKXH010000018">
    <property type="protein sequence ID" value="KAK7136705.1"/>
    <property type="molecule type" value="Genomic_DNA"/>
</dbReference>
<proteinExistence type="predicted"/>
<keyword evidence="1" id="KW-0732">Signal</keyword>
<feature type="domain" description="Immunoglobulin" evidence="2">
    <location>
        <begin position="25"/>
        <end position="126"/>
    </location>
</feature>
<comment type="caution">
    <text evidence="3">The sequence shown here is derived from an EMBL/GenBank/DDBJ whole genome shotgun (WGS) entry which is preliminary data.</text>
</comment>
<feature type="chain" id="PRO_5042874822" description="Immunoglobulin domain-containing protein" evidence="1">
    <location>
        <begin position="20"/>
        <end position="332"/>
    </location>
</feature>
<reference evidence="3 4" key="1">
    <citation type="submission" date="2024-02" db="EMBL/GenBank/DDBJ databases">
        <title>Chromosome-level genome assembly of the Eurasian Minnow (Phoxinus phoxinus).</title>
        <authorList>
            <person name="Oriowo T.O."/>
            <person name="Martin S."/>
            <person name="Stange M."/>
            <person name="Chrysostomakis Y."/>
            <person name="Brown T."/>
            <person name="Winkler S."/>
            <person name="Kukowka S."/>
            <person name="Myers E.W."/>
            <person name="Bohne A."/>
        </authorList>
    </citation>
    <scope>NUCLEOTIDE SEQUENCE [LARGE SCALE GENOMIC DNA]</scope>
    <source>
        <strain evidence="3">ZFMK-TIS-60720</strain>
        <tissue evidence="3">Whole Organism</tissue>
    </source>
</reference>
<organism evidence="3 4">
    <name type="scientific">Phoxinus phoxinus</name>
    <name type="common">Eurasian minnow</name>
    <dbReference type="NCBI Taxonomy" id="58324"/>
    <lineage>
        <taxon>Eukaryota</taxon>
        <taxon>Metazoa</taxon>
        <taxon>Chordata</taxon>
        <taxon>Craniata</taxon>
        <taxon>Vertebrata</taxon>
        <taxon>Euteleostomi</taxon>
        <taxon>Actinopterygii</taxon>
        <taxon>Neopterygii</taxon>
        <taxon>Teleostei</taxon>
        <taxon>Ostariophysi</taxon>
        <taxon>Cypriniformes</taxon>
        <taxon>Leuciscidae</taxon>
        <taxon>Phoxininae</taxon>
        <taxon>Phoxinus</taxon>
    </lineage>
</organism>